<dbReference type="GO" id="GO:1905515">
    <property type="term" value="P:non-motile cilium assembly"/>
    <property type="evidence" value="ECO:0007669"/>
    <property type="project" value="TreeGrafter"/>
</dbReference>
<dbReference type="GO" id="GO:0030991">
    <property type="term" value="C:intraciliary transport particle A"/>
    <property type="evidence" value="ECO:0007669"/>
    <property type="project" value="TreeGrafter"/>
</dbReference>
<dbReference type="InterPro" id="IPR057411">
    <property type="entry name" value="TPR_IFT122"/>
</dbReference>
<dbReference type="InterPro" id="IPR056152">
    <property type="entry name" value="Beta-prop_IFT122_2nd"/>
</dbReference>
<name>A0A482VUL9_ASBVE</name>
<feature type="non-terminal residue" evidence="6">
    <location>
        <position position="1"/>
    </location>
</feature>
<organism evidence="6 7">
    <name type="scientific">Asbolus verrucosus</name>
    <name type="common">Desert ironclad beetle</name>
    <dbReference type="NCBI Taxonomy" id="1661398"/>
    <lineage>
        <taxon>Eukaryota</taxon>
        <taxon>Metazoa</taxon>
        <taxon>Ecdysozoa</taxon>
        <taxon>Arthropoda</taxon>
        <taxon>Hexapoda</taxon>
        <taxon>Insecta</taxon>
        <taxon>Pterygota</taxon>
        <taxon>Neoptera</taxon>
        <taxon>Endopterygota</taxon>
        <taxon>Coleoptera</taxon>
        <taxon>Polyphaga</taxon>
        <taxon>Cucujiformia</taxon>
        <taxon>Tenebrionidae</taxon>
        <taxon>Pimeliinae</taxon>
        <taxon>Asbolus</taxon>
    </lineage>
</organism>
<dbReference type="InterPro" id="IPR039857">
    <property type="entry name" value="Ift122/121"/>
</dbReference>
<accession>A0A482VUL9</accession>
<dbReference type="Proteomes" id="UP000292052">
    <property type="component" value="Unassembled WGS sequence"/>
</dbReference>
<evidence type="ECO:0000256" key="2">
    <source>
        <dbReference type="ARBA" id="ARBA00022737"/>
    </source>
</evidence>
<feature type="domain" description="IFT122 second beta-propeller" evidence="3">
    <location>
        <begin position="1"/>
        <end position="208"/>
    </location>
</feature>
<keyword evidence="6" id="KW-0282">Flagellum</keyword>
<evidence type="ECO:0000313" key="6">
    <source>
        <dbReference type="EMBL" id="RZC36592.1"/>
    </source>
</evidence>
<dbReference type="Pfam" id="PF25144">
    <property type="entry name" value="Zn_ribbon_IFT122"/>
    <property type="match status" value="1"/>
</dbReference>
<evidence type="ECO:0000313" key="7">
    <source>
        <dbReference type="Proteomes" id="UP000292052"/>
    </source>
</evidence>
<keyword evidence="1" id="KW-0853">WD repeat</keyword>
<dbReference type="InterPro" id="IPR036322">
    <property type="entry name" value="WD40_repeat_dom_sf"/>
</dbReference>
<reference evidence="6 7" key="1">
    <citation type="submission" date="2017-03" db="EMBL/GenBank/DDBJ databases">
        <title>Genome of the blue death feigning beetle - Asbolus verrucosus.</title>
        <authorList>
            <person name="Rider S.D."/>
        </authorList>
    </citation>
    <scope>NUCLEOTIDE SEQUENCE [LARGE SCALE GENOMIC DNA]</scope>
    <source>
        <strain evidence="6">Butters</strain>
        <tissue evidence="6">Head and leg muscle</tissue>
    </source>
</reference>
<feature type="domain" description="IFT122 zinc ribbon" evidence="4">
    <location>
        <begin position="646"/>
        <end position="688"/>
    </location>
</feature>
<dbReference type="Pfam" id="PF25295">
    <property type="entry name" value="TPR_IFT122"/>
    <property type="match status" value="1"/>
</dbReference>
<proteinExistence type="predicted"/>
<evidence type="ECO:0000259" key="3">
    <source>
        <dbReference type="Pfam" id="PF23377"/>
    </source>
</evidence>
<dbReference type="Pfam" id="PF23377">
    <property type="entry name" value="Beta-prop_IFT122_2nd"/>
    <property type="match status" value="1"/>
</dbReference>
<dbReference type="InterPro" id="IPR056838">
    <property type="entry name" value="Zn_ribbon_IFT122"/>
</dbReference>
<evidence type="ECO:0000259" key="5">
    <source>
        <dbReference type="Pfam" id="PF25295"/>
    </source>
</evidence>
<comment type="caution">
    <text evidence="6">The sequence shown here is derived from an EMBL/GenBank/DDBJ whole genome shotgun (WGS) entry which is preliminary data.</text>
</comment>
<dbReference type="GO" id="GO:0035721">
    <property type="term" value="P:intraciliary retrograde transport"/>
    <property type="evidence" value="ECO:0007669"/>
    <property type="project" value="TreeGrafter"/>
</dbReference>
<feature type="domain" description="Intraflagellar transport protein 122 homolog TPR" evidence="5">
    <location>
        <begin position="216"/>
        <end position="591"/>
    </location>
</feature>
<gene>
    <name evidence="6" type="ORF">BDFB_008719</name>
</gene>
<dbReference type="GO" id="GO:0061512">
    <property type="term" value="P:protein localization to cilium"/>
    <property type="evidence" value="ECO:0007669"/>
    <property type="project" value="TreeGrafter"/>
</dbReference>
<dbReference type="Gene3D" id="1.25.40.470">
    <property type="match status" value="1"/>
</dbReference>
<sequence>VQLPERVVIYELYSNDANDMHYRAKEKITQKLECSLLVVCTEHLVVCQEKKLQSMFFSGQSEKEWNFDSPIRYIKIIGGPPGKEGLILGLKNGQVWEVHLDNIHPLLKVTVNDGIRCLDLSQKKQKLAVVDETGLLQVFNSKSGDLCFQEPNTNSVAFNNLYEDMIAFSGNGSLAIKVLDFPAHRQKMSGFVVGLSGAKVFCLNGSSMVTLELPLSAPMYQYIDRKMYNEAYKVACLGVTDGDWEELGHSALENLEFEVARLAFVKLQDFSYLELIQDLQEQQRKGDTNRDSMIGDIYSHRGKLKEAARLYQKSGQEHKALTMYTDLRMFDLAQEYLGSSDNTDLIRQKADWAKNINEHKAAAEMYLSVGDTQSAIDIYGEKGWADQLIELGRRLDKAERPALLSIAEHLKRLNQASYAAEIYRRLGDSAAVLSLHVEAKEWSQAFALVQTQPQYKSLVYVPYAHWLAENDKFVQAQKAFYKAGKPEEAFKVLQQLIENAISECRFQDAGYYYWIVSRQFLDLAKENIDNQNELLLNFESNETLAGIYYAFHAVHRYLEEPFTSYMPEALFNIARFLMTETCQNKPRGSISAILYCLSKQARKLGANKLAKQILDKIQTLKIPQKFQEQVEIATIAAKARPYSDPEELLPMCYRCSTYNPLASPSSRCMNCGQKFVHSYVSFEILPLVEFVLEEDITDVEAVRLIETPSNDKVKGESWKQEISENRETLQLDVDQDKDPFTSGVGAFEGGDGTFFPVVVNRKTLLSMDSTAVLISKWNPPLRYQYYKNLLPELQITMCHSCFKAFHVDDFELQLLQKGHCPFCRAPPENFLTSDSSDDLLI</sequence>
<dbReference type="PANTHER" id="PTHR12764:SF4">
    <property type="entry name" value="INTRAFLAGELLAR TRANSPORT PROTEIN 122 HOMOLOG"/>
    <property type="match status" value="1"/>
</dbReference>
<keyword evidence="2" id="KW-0677">Repeat</keyword>
<dbReference type="GO" id="GO:0097730">
    <property type="term" value="C:non-motile cilium"/>
    <property type="evidence" value="ECO:0007669"/>
    <property type="project" value="TreeGrafter"/>
</dbReference>
<dbReference type="STRING" id="1661398.A0A482VUL9"/>
<dbReference type="AlphaFoldDB" id="A0A482VUL9"/>
<keyword evidence="7" id="KW-1185">Reference proteome</keyword>
<keyword evidence="6" id="KW-0969">Cilium</keyword>
<keyword evidence="6" id="KW-0966">Cell projection</keyword>
<dbReference type="SUPFAM" id="SSF50978">
    <property type="entry name" value="WD40 repeat-like"/>
    <property type="match status" value="1"/>
</dbReference>
<evidence type="ECO:0000259" key="4">
    <source>
        <dbReference type="Pfam" id="PF25144"/>
    </source>
</evidence>
<dbReference type="EMBL" id="QDEB01060482">
    <property type="protein sequence ID" value="RZC36592.1"/>
    <property type="molecule type" value="Genomic_DNA"/>
</dbReference>
<protein>
    <submittedName>
        <fullName evidence="6">Intraflagellar transport protein 122-like</fullName>
    </submittedName>
</protein>
<dbReference type="Pfam" id="PF25143">
    <property type="entry name" value="Zn_ribbon_IFT122_C"/>
    <property type="match status" value="1"/>
</dbReference>
<dbReference type="PANTHER" id="PTHR12764">
    <property type="entry name" value="WD REPEAT DOMAIN-RELATED"/>
    <property type="match status" value="1"/>
</dbReference>
<evidence type="ECO:0000256" key="1">
    <source>
        <dbReference type="ARBA" id="ARBA00022574"/>
    </source>
</evidence>
<dbReference type="OrthoDB" id="10255582at2759"/>